<organism evidence="1 2">
    <name type="scientific">Ralstonia condita</name>
    <dbReference type="NCBI Taxonomy" id="3058600"/>
    <lineage>
        <taxon>Bacteria</taxon>
        <taxon>Pseudomonadati</taxon>
        <taxon>Pseudomonadota</taxon>
        <taxon>Betaproteobacteria</taxon>
        <taxon>Burkholderiales</taxon>
        <taxon>Burkholderiaceae</taxon>
        <taxon>Ralstonia</taxon>
    </lineage>
</organism>
<gene>
    <name evidence="1" type="ORF">LMG7141_01194</name>
</gene>
<evidence type="ECO:0000313" key="1">
    <source>
        <dbReference type="EMBL" id="CAJ0781792.1"/>
    </source>
</evidence>
<name>A0ABM9J444_9RALS</name>
<sequence>MEKRHDDVLNARLESVMTAGVAHVLWSELYLWYGVQKIAARTIRDLIERWEEISQGEHGRLMQIPGSGGVFLVAEKNIEPVVDPKA</sequence>
<dbReference type="Proteomes" id="UP001189616">
    <property type="component" value="Unassembled WGS sequence"/>
</dbReference>
<protein>
    <submittedName>
        <fullName evidence="1">Uncharacterized protein</fullName>
    </submittedName>
</protein>
<accession>A0ABM9J444</accession>
<keyword evidence="2" id="KW-1185">Reference proteome</keyword>
<proteinExistence type="predicted"/>
<comment type="caution">
    <text evidence="1">The sequence shown here is derived from an EMBL/GenBank/DDBJ whole genome shotgun (WGS) entry which is preliminary data.</text>
</comment>
<dbReference type="RefSeq" id="WP_316656192.1">
    <property type="nucleotide sequence ID" value="NZ_CATYWO010000001.1"/>
</dbReference>
<evidence type="ECO:0000313" key="2">
    <source>
        <dbReference type="Proteomes" id="UP001189616"/>
    </source>
</evidence>
<reference evidence="1 2" key="1">
    <citation type="submission" date="2023-07" db="EMBL/GenBank/DDBJ databases">
        <authorList>
            <person name="Peeters C."/>
        </authorList>
    </citation>
    <scope>NUCLEOTIDE SEQUENCE [LARGE SCALE GENOMIC DNA]</scope>
    <source>
        <strain evidence="1 2">LMG 7141</strain>
    </source>
</reference>
<dbReference type="EMBL" id="CATYWO010000001">
    <property type="protein sequence ID" value="CAJ0781792.1"/>
    <property type="molecule type" value="Genomic_DNA"/>
</dbReference>